<dbReference type="InParanoid" id="A0A1Y2GKP1"/>
<dbReference type="PROSITE" id="PS51808">
    <property type="entry name" value="CHCH"/>
    <property type="match status" value="1"/>
</dbReference>
<evidence type="ECO:0000256" key="5">
    <source>
        <dbReference type="SAM" id="MobiDB-lite"/>
    </source>
</evidence>
<evidence type="ECO:0000256" key="2">
    <source>
        <dbReference type="ARBA" id="ARBA00004569"/>
    </source>
</evidence>
<dbReference type="InterPro" id="IPR009069">
    <property type="entry name" value="Cys_alpha_HP_mot_SF"/>
</dbReference>
<feature type="region of interest" description="Disordered" evidence="5">
    <location>
        <begin position="120"/>
        <end position="144"/>
    </location>
</feature>
<reference evidence="6 7" key="1">
    <citation type="submission" date="2016-07" db="EMBL/GenBank/DDBJ databases">
        <title>Pervasive Adenine N6-methylation of Active Genes in Fungi.</title>
        <authorList>
            <consortium name="DOE Joint Genome Institute"/>
            <person name="Mondo S.J."/>
            <person name="Dannebaum R.O."/>
            <person name="Kuo R.C."/>
            <person name="Labutti K."/>
            <person name="Haridas S."/>
            <person name="Kuo A."/>
            <person name="Salamov A."/>
            <person name="Ahrendt S.R."/>
            <person name="Lipzen A."/>
            <person name="Sullivan W."/>
            <person name="Andreopoulos W.B."/>
            <person name="Clum A."/>
            <person name="Lindquist E."/>
            <person name="Daum C."/>
            <person name="Ramamoorthy G.K."/>
            <person name="Gryganskyi A."/>
            <person name="Culley D."/>
            <person name="Magnuson J.K."/>
            <person name="James T.Y."/>
            <person name="O'Malley M.A."/>
            <person name="Stajich J.E."/>
            <person name="Spatafora J.W."/>
            <person name="Visel A."/>
            <person name="Grigoriev I.V."/>
        </authorList>
    </citation>
    <scope>NUCLEOTIDE SEQUENCE [LARGE SCALE GENOMIC DNA]</scope>
    <source>
        <strain evidence="6 7">NRRL 3116</strain>
    </source>
</reference>
<dbReference type="PANTHER" id="PTHR46811">
    <property type="entry name" value="COILED-COIL-HELIX-COILED-COIL-HELIX DOMAIN-CONTAINING PROTEIN 7"/>
    <property type="match status" value="1"/>
</dbReference>
<dbReference type="RefSeq" id="XP_021880649.1">
    <property type="nucleotide sequence ID" value="XM_022024448.1"/>
</dbReference>
<organism evidence="6 7">
    <name type="scientific">Lobosporangium transversale</name>
    <dbReference type="NCBI Taxonomy" id="64571"/>
    <lineage>
        <taxon>Eukaryota</taxon>
        <taxon>Fungi</taxon>
        <taxon>Fungi incertae sedis</taxon>
        <taxon>Mucoromycota</taxon>
        <taxon>Mortierellomycotina</taxon>
        <taxon>Mortierellomycetes</taxon>
        <taxon>Mortierellales</taxon>
        <taxon>Mortierellaceae</taxon>
        <taxon>Lobosporangium</taxon>
    </lineage>
</organism>
<dbReference type="AlphaFoldDB" id="A0A1Y2GKP1"/>
<comment type="function">
    <text evidence="1">Required for the assembly of cytochrome c oxidase.</text>
</comment>
<dbReference type="InterPro" id="IPR051040">
    <property type="entry name" value="COX23"/>
</dbReference>
<evidence type="ECO:0008006" key="8">
    <source>
        <dbReference type="Google" id="ProtNLM"/>
    </source>
</evidence>
<proteinExistence type="predicted"/>
<feature type="compositionally biased region" description="Polar residues" evidence="5">
    <location>
        <begin position="13"/>
        <end position="24"/>
    </location>
</feature>
<name>A0A1Y2GKP1_9FUNG</name>
<dbReference type="EMBL" id="MCFF01000022">
    <property type="protein sequence ID" value="ORZ13865.1"/>
    <property type="molecule type" value="Genomic_DNA"/>
</dbReference>
<comment type="subcellular location">
    <subcellularLocation>
        <location evidence="2">Mitochondrion intermembrane space</location>
    </subcellularLocation>
</comment>
<dbReference type="GO" id="GO:0033108">
    <property type="term" value="P:mitochondrial respiratory chain complex assembly"/>
    <property type="evidence" value="ECO:0007669"/>
    <property type="project" value="TreeGrafter"/>
</dbReference>
<keyword evidence="7" id="KW-1185">Reference proteome</keyword>
<feature type="compositionally biased region" description="Low complexity" evidence="5">
    <location>
        <begin position="25"/>
        <end position="34"/>
    </location>
</feature>
<dbReference type="PANTHER" id="PTHR46811:SF1">
    <property type="entry name" value="COILED-COIL-HELIX-COILED-COIL-HELIX DOMAIN-CONTAINING PROTEIN 7"/>
    <property type="match status" value="1"/>
</dbReference>
<dbReference type="Proteomes" id="UP000193648">
    <property type="component" value="Unassembled WGS sequence"/>
</dbReference>
<dbReference type="Gene3D" id="1.10.287.1130">
    <property type="entry name" value="CytochromE C oxidase copper chaperone"/>
    <property type="match status" value="1"/>
</dbReference>
<evidence type="ECO:0000256" key="4">
    <source>
        <dbReference type="ARBA" id="ARBA00023157"/>
    </source>
</evidence>
<gene>
    <name evidence="6" type="ORF">BCR41DRAFT_355087</name>
</gene>
<comment type="caution">
    <text evidence="6">The sequence shown here is derived from an EMBL/GenBank/DDBJ whole genome shotgun (WGS) entry which is preliminary data.</text>
</comment>
<dbReference type="STRING" id="64571.A0A1Y2GKP1"/>
<dbReference type="GO" id="GO:0005758">
    <property type="term" value="C:mitochondrial intermembrane space"/>
    <property type="evidence" value="ECO:0007669"/>
    <property type="project" value="UniProtKB-SubCell"/>
</dbReference>
<sequence>MSVEEESKPVYRGNNTTVTSASFRPQQQQQPSSSTDEQPKKGPRRSHEHIHTTDEELKEFNKEYNLKAQSQFMDPCRAQTRASLKCMDENNYDKRRCTRFFKDYSDCKKKWLASLREERRKRNLGIVDDDEASGLNKDNTKPPS</sequence>
<accession>A0A1Y2GKP1</accession>
<evidence type="ECO:0000256" key="1">
    <source>
        <dbReference type="ARBA" id="ARBA00003875"/>
    </source>
</evidence>
<keyword evidence="3" id="KW-0496">Mitochondrion</keyword>
<evidence type="ECO:0000256" key="3">
    <source>
        <dbReference type="ARBA" id="ARBA00023128"/>
    </source>
</evidence>
<dbReference type="GeneID" id="33566292"/>
<dbReference type="OrthoDB" id="9971592at2759"/>
<evidence type="ECO:0000313" key="6">
    <source>
        <dbReference type="EMBL" id="ORZ13865.1"/>
    </source>
</evidence>
<protein>
    <recommendedName>
        <fullName evidence="8">Cysteine alpha-hairpin motif superfamily</fullName>
    </recommendedName>
</protein>
<feature type="region of interest" description="Disordered" evidence="5">
    <location>
        <begin position="1"/>
        <end position="56"/>
    </location>
</feature>
<evidence type="ECO:0000313" key="7">
    <source>
        <dbReference type="Proteomes" id="UP000193648"/>
    </source>
</evidence>
<dbReference type="SUPFAM" id="SSF47072">
    <property type="entry name" value="Cysteine alpha-hairpin motif"/>
    <property type="match status" value="1"/>
</dbReference>
<keyword evidence="4" id="KW-1015">Disulfide bond</keyword>